<reference evidence="5" key="1">
    <citation type="submission" date="2016-11" db="EMBL/GenBank/DDBJ databases">
        <authorList>
            <person name="Guldener U."/>
        </authorList>
    </citation>
    <scope>NUCLEOTIDE SEQUENCE [LARGE SCALE GENOMIC DNA]</scope>
</reference>
<sequence length="332" mass="38747">MSFFNRFNRNYNDLDQSLKNTLFDFINRNDNRGKCCECSSPSIKFVSITFKCILCSRCGNAHMDNMPRSVVKSTVYNETWDREDFKTLKRSGGNRENSNIYNGKNQPFPYDGDIDKLEVDKYIKDKYIYGNYMIDRKEHLLYNSLCKDEDAVSNRPPLDQRKSSSSVKDDYNRKPALPSKPRPDTKNFNPSSSIFTGEDQYTSQGNPFNSSEAQYISQPKPAIFDGSSELTPYYTNTAETYYQPAPTAQVYEQPMYQQQNIAQPSPQQQQIMYMYNQPGVYQSGVEIGPNNPQYQEILNQQQLIQQQQYQQQMMMQQQMYQQNQQNNNTGFY</sequence>
<dbReference type="SMART" id="SM00105">
    <property type="entry name" value="ArfGap"/>
    <property type="match status" value="1"/>
</dbReference>
<dbReference type="EMBL" id="FQNF01000014">
    <property type="protein sequence ID" value="SGZ38903.1"/>
    <property type="molecule type" value="Genomic_DNA"/>
</dbReference>
<name>A0A1L0CVS5_9ASCO</name>
<keyword evidence="1" id="KW-0862">Zinc</keyword>
<gene>
    <name evidence="4" type="ORF">HGUI_01103</name>
</gene>
<dbReference type="PROSITE" id="PS50115">
    <property type="entry name" value="ARFGAP"/>
    <property type="match status" value="1"/>
</dbReference>
<dbReference type="Proteomes" id="UP000183365">
    <property type="component" value="Unassembled WGS sequence"/>
</dbReference>
<evidence type="ECO:0000313" key="4">
    <source>
        <dbReference type="EMBL" id="SGZ38903.1"/>
    </source>
</evidence>
<keyword evidence="5" id="KW-1185">Reference proteome</keyword>
<feature type="region of interest" description="Disordered" evidence="2">
    <location>
        <begin position="151"/>
        <end position="213"/>
    </location>
</feature>
<dbReference type="InterPro" id="IPR001164">
    <property type="entry name" value="ArfGAP_dom"/>
</dbReference>
<protein>
    <recommendedName>
        <fullName evidence="3">Arf-GAP domain-containing protein</fullName>
    </recommendedName>
</protein>
<keyword evidence="1" id="KW-0479">Metal-binding</keyword>
<organism evidence="4 5">
    <name type="scientific">Hanseniaspora guilliermondii</name>
    <dbReference type="NCBI Taxonomy" id="56406"/>
    <lineage>
        <taxon>Eukaryota</taxon>
        <taxon>Fungi</taxon>
        <taxon>Dikarya</taxon>
        <taxon>Ascomycota</taxon>
        <taxon>Saccharomycotina</taxon>
        <taxon>Saccharomycetes</taxon>
        <taxon>Saccharomycodales</taxon>
        <taxon>Saccharomycodaceae</taxon>
        <taxon>Hanseniaspora</taxon>
    </lineage>
</organism>
<dbReference type="GO" id="GO:0008270">
    <property type="term" value="F:zinc ion binding"/>
    <property type="evidence" value="ECO:0007669"/>
    <property type="project" value="UniProtKB-KW"/>
</dbReference>
<dbReference type="AlphaFoldDB" id="A0A1L0CVS5"/>
<dbReference type="Pfam" id="PF01412">
    <property type="entry name" value="ArfGap"/>
    <property type="match status" value="1"/>
</dbReference>
<evidence type="ECO:0000256" key="1">
    <source>
        <dbReference type="PROSITE-ProRule" id="PRU00288"/>
    </source>
</evidence>
<feature type="domain" description="Arf-GAP" evidence="3">
    <location>
        <begin position="20"/>
        <end position="127"/>
    </location>
</feature>
<dbReference type="SUPFAM" id="SSF57863">
    <property type="entry name" value="ArfGap/RecO-like zinc finger"/>
    <property type="match status" value="1"/>
</dbReference>
<evidence type="ECO:0000259" key="3">
    <source>
        <dbReference type="PROSITE" id="PS50115"/>
    </source>
</evidence>
<keyword evidence="1" id="KW-0863">Zinc-finger</keyword>
<proteinExistence type="predicted"/>
<dbReference type="Gene3D" id="1.10.220.150">
    <property type="entry name" value="Arf GTPase activating protein"/>
    <property type="match status" value="1"/>
</dbReference>
<accession>A0A1L0CVS5</accession>
<evidence type="ECO:0000313" key="5">
    <source>
        <dbReference type="Proteomes" id="UP000183365"/>
    </source>
</evidence>
<dbReference type="InterPro" id="IPR037278">
    <property type="entry name" value="ARFGAP/RecO"/>
</dbReference>
<dbReference type="OrthoDB" id="3972898at2759"/>
<evidence type="ECO:0000256" key="2">
    <source>
        <dbReference type="SAM" id="MobiDB-lite"/>
    </source>
</evidence>
<dbReference type="InterPro" id="IPR038508">
    <property type="entry name" value="ArfGAP_dom_sf"/>
</dbReference>
<feature type="compositionally biased region" description="Basic and acidic residues" evidence="2">
    <location>
        <begin position="151"/>
        <end position="173"/>
    </location>
</feature>
<feature type="compositionally biased region" description="Polar residues" evidence="2">
    <location>
        <begin position="186"/>
        <end position="213"/>
    </location>
</feature>
<dbReference type="VEuPathDB" id="FungiDB:HGUI_01103"/>
<dbReference type="GO" id="GO:0005096">
    <property type="term" value="F:GTPase activator activity"/>
    <property type="evidence" value="ECO:0007669"/>
    <property type="project" value="InterPro"/>
</dbReference>